<sequence length="252" mass="28716">MCPSKYPLPPKWPALYEKRGQRISESPLSRTPVRDFISRSSNVIVGIIPCCHKSRRTIFGSTGQAYPRPDQEMCIYIGADNATAWQEVSMQEIKRDRTVAKMVISKRLALKLVGGNPDKWIKVNQREITDDEGTTHVCGHALTVSWRWALHDSTRDNTVYISSKLHAQKSEQGNTAPKGMFDLLVPERYDSTDLRSSRPGFKPVYHLSTKTQEEKDRQTSNNEDAKQTQEKAAEAARLKKEKKFQDIVKEPK</sequence>
<dbReference type="AlphaFoldDB" id="A0A0D2DHS6"/>
<protein>
    <submittedName>
        <fullName evidence="2">Uncharacterized protein</fullName>
    </submittedName>
</protein>
<feature type="compositionally biased region" description="Basic and acidic residues" evidence="1">
    <location>
        <begin position="211"/>
        <end position="252"/>
    </location>
</feature>
<name>A0A0D2DHS6_9EURO</name>
<evidence type="ECO:0000313" key="2">
    <source>
        <dbReference type="EMBL" id="KIW61862.1"/>
    </source>
</evidence>
<organism evidence="2 3">
    <name type="scientific">Exophiala xenobiotica</name>
    <dbReference type="NCBI Taxonomy" id="348802"/>
    <lineage>
        <taxon>Eukaryota</taxon>
        <taxon>Fungi</taxon>
        <taxon>Dikarya</taxon>
        <taxon>Ascomycota</taxon>
        <taxon>Pezizomycotina</taxon>
        <taxon>Eurotiomycetes</taxon>
        <taxon>Chaetothyriomycetidae</taxon>
        <taxon>Chaetothyriales</taxon>
        <taxon>Herpotrichiellaceae</taxon>
        <taxon>Exophiala</taxon>
    </lineage>
</organism>
<proteinExistence type="predicted"/>
<dbReference type="RefSeq" id="XP_013322446.1">
    <property type="nucleotide sequence ID" value="XM_013466992.1"/>
</dbReference>
<dbReference type="Proteomes" id="UP000054342">
    <property type="component" value="Unassembled WGS sequence"/>
</dbReference>
<accession>A0A0D2DHS6</accession>
<reference evidence="2 3" key="1">
    <citation type="submission" date="2015-01" db="EMBL/GenBank/DDBJ databases">
        <title>The Genome Sequence of Exophiala xenobiotica CBS118157.</title>
        <authorList>
            <consortium name="The Broad Institute Genomics Platform"/>
            <person name="Cuomo C."/>
            <person name="de Hoog S."/>
            <person name="Gorbushina A."/>
            <person name="Stielow B."/>
            <person name="Teixiera M."/>
            <person name="Abouelleil A."/>
            <person name="Chapman S.B."/>
            <person name="Priest M."/>
            <person name="Young S.K."/>
            <person name="Wortman J."/>
            <person name="Nusbaum C."/>
            <person name="Birren B."/>
        </authorList>
    </citation>
    <scope>NUCLEOTIDE SEQUENCE [LARGE SCALE GENOMIC DNA]</scope>
    <source>
        <strain evidence="2 3">CBS 118157</strain>
    </source>
</reference>
<evidence type="ECO:0000256" key="1">
    <source>
        <dbReference type="SAM" id="MobiDB-lite"/>
    </source>
</evidence>
<dbReference type="EMBL" id="KN847317">
    <property type="protein sequence ID" value="KIW61862.1"/>
    <property type="molecule type" value="Genomic_DNA"/>
</dbReference>
<evidence type="ECO:0000313" key="3">
    <source>
        <dbReference type="Proteomes" id="UP000054342"/>
    </source>
</evidence>
<gene>
    <name evidence="2" type="ORF">PV05_01933</name>
</gene>
<feature type="region of interest" description="Disordered" evidence="1">
    <location>
        <begin position="191"/>
        <end position="252"/>
    </location>
</feature>
<dbReference type="GeneID" id="25323841"/>
<dbReference type="HOGENOM" id="CLU_1102801_0_0_1"/>
<keyword evidence="3" id="KW-1185">Reference proteome</keyword>